<name>A0AA95SNA1_9BURK</name>
<feature type="transmembrane region" description="Helical" evidence="1">
    <location>
        <begin position="33"/>
        <end position="52"/>
    </location>
</feature>
<feature type="transmembrane region" description="Helical" evidence="1">
    <location>
        <begin position="221"/>
        <end position="242"/>
    </location>
</feature>
<keyword evidence="1" id="KW-1133">Transmembrane helix</keyword>
<feature type="transmembrane region" description="Helical" evidence="1">
    <location>
        <begin position="275"/>
        <end position="293"/>
    </location>
</feature>
<keyword evidence="1" id="KW-0812">Transmembrane</keyword>
<evidence type="ECO:0000313" key="2">
    <source>
        <dbReference type="EMBL" id="WIT12322.1"/>
    </source>
</evidence>
<accession>A0AA95SNA1</accession>
<dbReference type="InterPro" id="IPR037185">
    <property type="entry name" value="EmrE-like"/>
</dbReference>
<dbReference type="AlphaFoldDB" id="A0AA95SNA1"/>
<proteinExistence type="predicted"/>
<protein>
    <submittedName>
        <fullName evidence="2">EamA family transporter</fullName>
    </submittedName>
</protein>
<feature type="transmembrane region" description="Helical" evidence="1">
    <location>
        <begin position="108"/>
        <end position="136"/>
    </location>
</feature>
<evidence type="ECO:0000256" key="1">
    <source>
        <dbReference type="SAM" id="Phobius"/>
    </source>
</evidence>
<keyword evidence="1" id="KW-0472">Membrane</keyword>
<feature type="transmembrane region" description="Helical" evidence="1">
    <location>
        <begin position="180"/>
        <end position="200"/>
    </location>
</feature>
<dbReference type="Proteomes" id="UP001177769">
    <property type="component" value="Chromosome"/>
</dbReference>
<feature type="transmembrane region" description="Helical" evidence="1">
    <location>
        <begin position="157"/>
        <end position="174"/>
    </location>
</feature>
<dbReference type="EMBL" id="CP116346">
    <property type="protein sequence ID" value="WIT12322.1"/>
    <property type="molecule type" value="Genomic_DNA"/>
</dbReference>
<reference evidence="2" key="1">
    <citation type="submission" date="2023-01" db="EMBL/GenBank/DDBJ databases">
        <title>Whole genome sequence of Paucibacter sp. S2-9 isolated from pond sediment.</title>
        <authorList>
            <person name="Jung J.Y."/>
        </authorList>
    </citation>
    <scope>NUCLEOTIDE SEQUENCE</scope>
    <source>
        <strain evidence="2">S2-9</strain>
    </source>
</reference>
<gene>
    <name evidence="2" type="ORF">PFX98_01580</name>
</gene>
<dbReference type="RefSeq" id="WP_285233420.1">
    <property type="nucleotide sequence ID" value="NZ_CP116346.1"/>
</dbReference>
<sequence length="294" mass="30718">MSPLALALVLIAALCHAAWNLIAKQAGGGQALVLLIALLVLLVWAPLLPWLGLEQVLHWGWKELLVLTGSAGLHVVYYHCLMQGYAVADLSVVYPVARGSGPLLSSAGALLLLAEPLSLLGALGALGVVGGVFLIAGGPGLFKRAQQPEQRRRVHRGLLWGGLTGACIAGYTLVDGYAVKVLAIAPALAYYANNLLRVPLQLPLLAGHRRAATLEVWRTRWKAALAIALLSPISYVLVLHAMRLAPLSHVAPAREVSMLFAALAGGSLLGEGDRLLRLLGALCIGLGVAALALG</sequence>
<organism evidence="2 3">
    <name type="scientific">Paucibacter sediminis</name>
    <dbReference type="NCBI Taxonomy" id="3019553"/>
    <lineage>
        <taxon>Bacteria</taxon>
        <taxon>Pseudomonadati</taxon>
        <taxon>Pseudomonadota</taxon>
        <taxon>Betaproteobacteria</taxon>
        <taxon>Burkholderiales</taxon>
        <taxon>Sphaerotilaceae</taxon>
        <taxon>Roseateles</taxon>
    </lineage>
</organism>
<dbReference type="KEGG" id="pais:PFX98_01580"/>
<dbReference type="Gene3D" id="1.10.3730.20">
    <property type="match status" value="2"/>
</dbReference>
<keyword evidence="3" id="KW-1185">Reference proteome</keyword>
<evidence type="ECO:0000313" key="3">
    <source>
        <dbReference type="Proteomes" id="UP001177769"/>
    </source>
</evidence>
<dbReference type="SUPFAM" id="SSF103481">
    <property type="entry name" value="Multidrug resistance efflux transporter EmrE"/>
    <property type="match status" value="2"/>
</dbReference>